<proteinExistence type="predicted"/>
<organism evidence="1 2">
    <name type="scientific">Racocetra fulgida</name>
    <dbReference type="NCBI Taxonomy" id="60492"/>
    <lineage>
        <taxon>Eukaryota</taxon>
        <taxon>Fungi</taxon>
        <taxon>Fungi incertae sedis</taxon>
        <taxon>Mucoromycota</taxon>
        <taxon>Glomeromycotina</taxon>
        <taxon>Glomeromycetes</taxon>
        <taxon>Diversisporales</taxon>
        <taxon>Gigasporaceae</taxon>
        <taxon>Racocetra</taxon>
    </lineage>
</organism>
<gene>
    <name evidence="1" type="ORF">RFULGI_LOCUS10619</name>
</gene>
<comment type="caution">
    <text evidence="1">The sequence shown here is derived from an EMBL/GenBank/DDBJ whole genome shotgun (WGS) entry which is preliminary data.</text>
</comment>
<keyword evidence="2" id="KW-1185">Reference proteome</keyword>
<evidence type="ECO:0000313" key="1">
    <source>
        <dbReference type="EMBL" id="CAG8706163.1"/>
    </source>
</evidence>
<sequence length="94" mass="11229">YKKNYYIPFSRLRYDFKLLLRGSRDGFTPQIFHEKCDNQGPNLVVLKIRGDNQVIGDMRRQFNEKDNCSAKKRCYKHTIINATKFAVDDYEVFQ</sequence>
<dbReference type="EMBL" id="CAJVPZ010021374">
    <property type="protein sequence ID" value="CAG8706163.1"/>
    <property type="molecule type" value="Genomic_DNA"/>
</dbReference>
<dbReference type="AlphaFoldDB" id="A0A9N9HUG1"/>
<accession>A0A9N9HUG1</accession>
<dbReference type="OrthoDB" id="2446327at2759"/>
<feature type="non-terminal residue" evidence="1">
    <location>
        <position position="94"/>
    </location>
</feature>
<protein>
    <submittedName>
        <fullName evidence="1">9543_t:CDS:1</fullName>
    </submittedName>
</protein>
<evidence type="ECO:0000313" key="2">
    <source>
        <dbReference type="Proteomes" id="UP000789396"/>
    </source>
</evidence>
<feature type="non-terminal residue" evidence="1">
    <location>
        <position position="1"/>
    </location>
</feature>
<dbReference type="Proteomes" id="UP000789396">
    <property type="component" value="Unassembled WGS sequence"/>
</dbReference>
<name>A0A9N9HUG1_9GLOM</name>
<reference evidence="1" key="1">
    <citation type="submission" date="2021-06" db="EMBL/GenBank/DDBJ databases">
        <authorList>
            <person name="Kallberg Y."/>
            <person name="Tangrot J."/>
            <person name="Rosling A."/>
        </authorList>
    </citation>
    <scope>NUCLEOTIDE SEQUENCE</scope>
    <source>
        <strain evidence="1">IN212</strain>
    </source>
</reference>